<feature type="transmembrane region" description="Helical" evidence="1">
    <location>
        <begin position="165"/>
        <end position="187"/>
    </location>
</feature>
<dbReference type="Proteomes" id="UP000694257">
    <property type="component" value="Chromosome"/>
</dbReference>
<accession>A0ABX8RHA9</accession>
<evidence type="ECO:0000313" key="2">
    <source>
        <dbReference type="EMBL" id="QXN88701.1"/>
    </source>
</evidence>
<dbReference type="EMBL" id="CP078145">
    <property type="protein sequence ID" value="QXN88701.1"/>
    <property type="molecule type" value="Genomic_DNA"/>
</dbReference>
<reference evidence="2 3" key="1">
    <citation type="submission" date="2021-07" db="EMBL/GenBank/DDBJ databases">
        <title>Whole Genome Sequence of Nocardia Iowensis.</title>
        <authorList>
            <person name="Lamm A."/>
            <person name="Collins-Fairclough A.M."/>
            <person name="Bunk B."/>
            <person name="Sproer C."/>
        </authorList>
    </citation>
    <scope>NUCLEOTIDE SEQUENCE [LARGE SCALE GENOMIC DNA]</scope>
    <source>
        <strain evidence="2 3">NRRL 5646</strain>
    </source>
</reference>
<protein>
    <recommendedName>
        <fullName evidence="4">DUF998 domain-containing protein</fullName>
    </recommendedName>
</protein>
<keyword evidence="1" id="KW-0472">Membrane</keyword>
<feature type="transmembrane region" description="Helical" evidence="1">
    <location>
        <begin position="30"/>
        <end position="47"/>
    </location>
</feature>
<proteinExistence type="predicted"/>
<organism evidence="2 3">
    <name type="scientific">Nocardia iowensis</name>
    <dbReference type="NCBI Taxonomy" id="204891"/>
    <lineage>
        <taxon>Bacteria</taxon>
        <taxon>Bacillati</taxon>
        <taxon>Actinomycetota</taxon>
        <taxon>Actinomycetes</taxon>
        <taxon>Mycobacteriales</taxon>
        <taxon>Nocardiaceae</taxon>
        <taxon>Nocardia</taxon>
    </lineage>
</organism>
<dbReference type="RefSeq" id="WP_218469584.1">
    <property type="nucleotide sequence ID" value="NZ_BAABJN010000011.1"/>
</dbReference>
<sequence>MSDALFGLAIAVTALTALARLSIWRTAPQTRLLTAILALLAVSGAFAQNQISDALDAHFDDPGWSGMGYDVLLLTAVCLLCAYLARIWGHPGLAMVAALAAPVLAALLIITYALAEHAGEHRHYIGEELSPTATVHSLLVSSALLLADLVMAATVLAARPPTRTQLWFGLAALAGLAVAILRISATIDPGRFSDAFWDLRFPLDTVVLLAVSAAGIDNLLRKRRSQPALNS</sequence>
<evidence type="ECO:0008006" key="4">
    <source>
        <dbReference type="Google" id="ProtNLM"/>
    </source>
</evidence>
<gene>
    <name evidence="2" type="ORF">KV110_24260</name>
</gene>
<name>A0ABX8RHA9_NOCIO</name>
<keyword evidence="3" id="KW-1185">Reference proteome</keyword>
<evidence type="ECO:0000313" key="3">
    <source>
        <dbReference type="Proteomes" id="UP000694257"/>
    </source>
</evidence>
<keyword evidence="1" id="KW-0812">Transmembrane</keyword>
<feature type="transmembrane region" description="Helical" evidence="1">
    <location>
        <begin position="199"/>
        <end position="220"/>
    </location>
</feature>
<evidence type="ECO:0000256" key="1">
    <source>
        <dbReference type="SAM" id="Phobius"/>
    </source>
</evidence>
<keyword evidence="1" id="KW-1133">Transmembrane helix</keyword>
<feature type="transmembrane region" description="Helical" evidence="1">
    <location>
        <begin position="67"/>
        <end position="85"/>
    </location>
</feature>
<feature type="transmembrane region" description="Helical" evidence="1">
    <location>
        <begin position="92"/>
        <end position="115"/>
    </location>
</feature>
<feature type="transmembrane region" description="Helical" evidence="1">
    <location>
        <begin position="6"/>
        <end position="23"/>
    </location>
</feature>
<feature type="transmembrane region" description="Helical" evidence="1">
    <location>
        <begin position="135"/>
        <end position="158"/>
    </location>
</feature>